<accession>A0A2S4KMU6</accession>
<name>A0A2S4KMU6_9HYPO</name>
<dbReference type="AlphaFoldDB" id="A0A2S4KMU6"/>
<evidence type="ECO:0000313" key="2">
    <source>
        <dbReference type="Proteomes" id="UP000237481"/>
    </source>
</evidence>
<comment type="caution">
    <text evidence="1">The sequence shown here is derived from an EMBL/GenBank/DDBJ whole genome shotgun (WGS) entry which is preliminary data.</text>
</comment>
<dbReference type="EMBL" id="PKSG01001032">
    <property type="protein sequence ID" value="POR31514.1"/>
    <property type="molecule type" value="Genomic_DNA"/>
</dbReference>
<dbReference type="InterPro" id="IPR011990">
    <property type="entry name" value="TPR-like_helical_dom_sf"/>
</dbReference>
<keyword evidence="2" id="KW-1185">Reference proteome</keyword>
<dbReference type="Proteomes" id="UP000237481">
    <property type="component" value="Unassembled WGS sequence"/>
</dbReference>
<organism evidence="1 2">
    <name type="scientific">Tolypocladium paradoxum</name>
    <dbReference type="NCBI Taxonomy" id="94208"/>
    <lineage>
        <taxon>Eukaryota</taxon>
        <taxon>Fungi</taxon>
        <taxon>Dikarya</taxon>
        <taxon>Ascomycota</taxon>
        <taxon>Pezizomycotina</taxon>
        <taxon>Sordariomycetes</taxon>
        <taxon>Hypocreomycetidae</taxon>
        <taxon>Hypocreales</taxon>
        <taxon>Ophiocordycipitaceae</taxon>
        <taxon>Tolypocladium</taxon>
    </lineage>
</organism>
<dbReference type="OrthoDB" id="2017974at2759"/>
<dbReference type="STRING" id="94208.A0A2S4KMU6"/>
<sequence length="262" mass="29718">MYCRNHSRNLYTLQASSFPNDWQRSERPDQLAAEVKGIYAGLVMVESKCIEYDSAERKAIQPTTHGNSADDDIPYCSPPTGRSSRASRFLPGKTAPVCVPCAGRRQPFSHSRSSWFLLGNSTPGCECYLAAPCSKVCHACADVASWHSLISACDAALRRLASRYAMPARMWRHTPKGQPPTPQRQRSIEHMLTFIYVAYRMMALLYETVPYFEDTWIECLGDFGRYRMAIEDDDIGDREVWTGVSQYWYTKAWPAPSTFGLR</sequence>
<gene>
    <name evidence="1" type="ORF">TPAR_08272</name>
</gene>
<protein>
    <submittedName>
        <fullName evidence="1">Uncharacterized protein</fullName>
    </submittedName>
</protein>
<evidence type="ECO:0000313" key="1">
    <source>
        <dbReference type="EMBL" id="POR31514.1"/>
    </source>
</evidence>
<dbReference type="SUPFAM" id="SSF48452">
    <property type="entry name" value="TPR-like"/>
    <property type="match status" value="1"/>
</dbReference>
<reference evidence="1 2" key="1">
    <citation type="submission" date="2018-01" db="EMBL/GenBank/DDBJ databases">
        <title>Harnessing the power of phylogenomics to disentangle the directionality and signatures of interkingdom host jumping in the parasitic fungal genus Tolypocladium.</title>
        <authorList>
            <person name="Quandt C.A."/>
            <person name="Patterson W."/>
            <person name="Spatafora J.W."/>
        </authorList>
    </citation>
    <scope>NUCLEOTIDE SEQUENCE [LARGE SCALE GENOMIC DNA]</scope>
    <source>
        <strain evidence="1 2">NRBC 100945</strain>
    </source>
</reference>
<proteinExistence type="predicted"/>